<evidence type="ECO:0000313" key="1">
    <source>
        <dbReference type="EMBL" id="CAD8196704.1"/>
    </source>
</evidence>
<sequence>MSIKVNESMLFIKIEINCMSYKRSIKAVALCWNILPISFITTPQNLLVFMGKILDVIQDYWKLKPYKTSENGCIQIYIKASKSTITLVKWSNLEEDNYYSYFNRDNKL</sequence>
<keyword evidence="2" id="KW-1185">Reference proteome</keyword>
<proteinExistence type="predicted"/>
<accession>A0A8S1X3G2</accession>
<gene>
    <name evidence="1" type="ORF">POCTA_138.1.T1120139</name>
</gene>
<dbReference type="AlphaFoldDB" id="A0A8S1X3G2"/>
<dbReference type="EMBL" id="CAJJDP010000112">
    <property type="protein sequence ID" value="CAD8196704.1"/>
    <property type="molecule type" value="Genomic_DNA"/>
</dbReference>
<comment type="caution">
    <text evidence="1">The sequence shown here is derived from an EMBL/GenBank/DDBJ whole genome shotgun (WGS) entry which is preliminary data.</text>
</comment>
<evidence type="ECO:0000313" key="2">
    <source>
        <dbReference type="Proteomes" id="UP000683925"/>
    </source>
</evidence>
<organism evidence="1 2">
    <name type="scientific">Paramecium octaurelia</name>
    <dbReference type="NCBI Taxonomy" id="43137"/>
    <lineage>
        <taxon>Eukaryota</taxon>
        <taxon>Sar</taxon>
        <taxon>Alveolata</taxon>
        <taxon>Ciliophora</taxon>
        <taxon>Intramacronucleata</taxon>
        <taxon>Oligohymenophorea</taxon>
        <taxon>Peniculida</taxon>
        <taxon>Parameciidae</taxon>
        <taxon>Paramecium</taxon>
    </lineage>
</organism>
<dbReference type="Proteomes" id="UP000683925">
    <property type="component" value="Unassembled WGS sequence"/>
</dbReference>
<reference evidence="1" key="1">
    <citation type="submission" date="2021-01" db="EMBL/GenBank/DDBJ databases">
        <authorList>
            <consortium name="Genoscope - CEA"/>
            <person name="William W."/>
        </authorList>
    </citation>
    <scope>NUCLEOTIDE SEQUENCE</scope>
</reference>
<protein>
    <submittedName>
        <fullName evidence="1">Uncharacterized protein</fullName>
    </submittedName>
</protein>
<name>A0A8S1X3G2_PAROT</name>